<gene>
    <name evidence="1" type="ORF">JZO76_12410</name>
</gene>
<dbReference type="RefSeq" id="WP_206905034.1">
    <property type="nucleotide sequence ID" value="NZ_JAFLVT010000018.1"/>
</dbReference>
<keyword evidence="2" id="KW-1185">Reference proteome</keyword>
<accession>A0ABS3HA34</accession>
<dbReference type="Proteomes" id="UP000664256">
    <property type="component" value="Unassembled WGS sequence"/>
</dbReference>
<proteinExistence type="predicted"/>
<evidence type="ECO:0000313" key="1">
    <source>
        <dbReference type="EMBL" id="MBO0450322.1"/>
    </source>
</evidence>
<comment type="caution">
    <text evidence="1">The sequence shown here is derived from an EMBL/GenBank/DDBJ whole genome shotgun (WGS) entry which is preliminary data.</text>
</comment>
<dbReference type="EMBL" id="JAFLVT010000018">
    <property type="protein sequence ID" value="MBO0450322.1"/>
    <property type="molecule type" value="Genomic_DNA"/>
</dbReference>
<protein>
    <recommendedName>
        <fullName evidence="3">DUF2971 domain-containing protein</fullName>
    </recommendedName>
</protein>
<organism evidence="1 2">
    <name type="scientific">Candidatus Enterococcus myersii</name>
    <dbReference type="NCBI Taxonomy" id="2815322"/>
    <lineage>
        <taxon>Bacteria</taxon>
        <taxon>Bacillati</taxon>
        <taxon>Bacillota</taxon>
        <taxon>Bacilli</taxon>
        <taxon>Lactobacillales</taxon>
        <taxon>Enterococcaceae</taxon>
        <taxon>Enterococcus</taxon>
    </lineage>
</organism>
<evidence type="ECO:0000313" key="2">
    <source>
        <dbReference type="Proteomes" id="UP000664256"/>
    </source>
</evidence>
<evidence type="ECO:0008006" key="3">
    <source>
        <dbReference type="Google" id="ProtNLM"/>
    </source>
</evidence>
<name>A0ABS3HA34_9ENTE</name>
<sequence length="277" mass="32452">MKKLYHYCSIDTLECILKYKTIRFSSLVAVDDIEEAMTEDFDELGRICFVSCWTNKDEEDVTMWRTYTEDSNGDKSGVRIALPDTIFRNTTLDIVEEMEEKYDIQMSPTVTGSIKREPDLFPVTYTDDETLINMSVFKKHNRDCDNCNKKAIETTIDTAFLGKFKRTVWLGQSEWRFRILGLPKEYYRNHAQGKYLSSDLTLEEQIELMNEDMKNIPFIENYIDFPYNPEILTSLEVLSSPLNTSNDVERIELILKEYTQGIILKDSTLKIRNRNIN</sequence>
<reference evidence="1 2" key="1">
    <citation type="submission" date="2021-03" db="EMBL/GenBank/DDBJ databases">
        <title>Enterococcal diversity collection.</title>
        <authorList>
            <person name="Gilmore M.S."/>
            <person name="Schwartzman J."/>
            <person name="Van Tyne D."/>
            <person name="Martin M."/>
            <person name="Earl A.M."/>
            <person name="Manson A.L."/>
            <person name="Straub T."/>
            <person name="Salamzade R."/>
            <person name="Saavedra J."/>
            <person name="Lebreton F."/>
            <person name="Prichula J."/>
            <person name="Schaufler K."/>
            <person name="Gaca A."/>
            <person name="Sgardioli B."/>
            <person name="Wagenaar J."/>
            <person name="Strong T."/>
        </authorList>
    </citation>
    <scope>NUCLEOTIDE SEQUENCE [LARGE SCALE GENOMIC DNA]</scope>
    <source>
        <strain evidence="1 2">MJM12</strain>
    </source>
</reference>